<evidence type="ECO:0000313" key="9">
    <source>
        <dbReference type="EMBL" id="ANZ73199.1"/>
    </source>
</evidence>
<evidence type="ECO:0000256" key="2">
    <source>
        <dbReference type="ARBA" id="ARBA00022448"/>
    </source>
</evidence>
<feature type="transmembrane region" description="Helical" evidence="7">
    <location>
        <begin position="432"/>
        <end position="454"/>
    </location>
</feature>
<evidence type="ECO:0000256" key="6">
    <source>
        <dbReference type="ARBA" id="ARBA00037968"/>
    </source>
</evidence>
<dbReference type="InterPro" id="IPR011701">
    <property type="entry name" value="MFS"/>
</dbReference>
<feature type="transmembrane region" description="Helical" evidence="7">
    <location>
        <begin position="138"/>
        <end position="158"/>
    </location>
</feature>
<feature type="domain" description="Major facilitator superfamily (MFS) profile" evidence="8">
    <location>
        <begin position="98"/>
        <end position="523"/>
    </location>
</feature>
<comment type="similarity">
    <text evidence="6">Belongs to the major facilitator superfamily. Allantoate permease family.</text>
</comment>
<dbReference type="SUPFAM" id="SSF103473">
    <property type="entry name" value="MFS general substrate transporter"/>
    <property type="match status" value="1"/>
</dbReference>
<dbReference type="Pfam" id="PF07690">
    <property type="entry name" value="MFS_1"/>
    <property type="match status" value="1"/>
</dbReference>
<keyword evidence="2" id="KW-0813">Transport</keyword>
<comment type="subcellular location">
    <subcellularLocation>
        <location evidence="1">Membrane</location>
        <topology evidence="1">Multi-pass membrane protein</topology>
    </subcellularLocation>
</comment>
<feature type="transmembrane region" description="Helical" evidence="7">
    <location>
        <begin position="466"/>
        <end position="486"/>
    </location>
</feature>
<organism evidence="9 10">
    <name type="scientific">Komagataella pastoris</name>
    <name type="common">Yeast</name>
    <name type="synonym">Pichia pastoris</name>
    <dbReference type="NCBI Taxonomy" id="4922"/>
    <lineage>
        <taxon>Eukaryota</taxon>
        <taxon>Fungi</taxon>
        <taxon>Dikarya</taxon>
        <taxon>Ascomycota</taxon>
        <taxon>Saccharomycotina</taxon>
        <taxon>Pichiomycetes</taxon>
        <taxon>Pichiales</taxon>
        <taxon>Pichiaceae</taxon>
        <taxon>Komagataella</taxon>
    </lineage>
</organism>
<dbReference type="EMBL" id="CP014584">
    <property type="protein sequence ID" value="ANZ73199.1"/>
    <property type="molecule type" value="Genomic_DNA"/>
</dbReference>
<feature type="transmembrane region" description="Helical" evidence="7">
    <location>
        <begin position="190"/>
        <end position="215"/>
    </location>
</feature>
<keyword evidence="10" id="KW-1185">Reference proteome</keyword>
<dbReference type="FunFam" id="1.20.1250.20:FF:000065">
    <property type="entry name" value="Putative MFS pantothenate transporter"/>
    <property type="match status" value="1"/>
</dbReference>
<dbReference type="PANTHER" id="PTHR43791:SF32">
    <property type="entry name" value="MAJOR FACILITATOR SUPERFAMILY (MFS) PROFILE DOMAIN-CONTAINING PROTEIN"/>
    <property type="match status" value="1"/>
</dbReference>
<feature type="transmembrane region" description="Helical" evidence="7">
    <location>
        <begin position="403"/>
        <end position="420"/>
    </location>
</feature>
<reference evidence="9 10" key="1">
    <citation type="submission" date="2016-02" db="EMBL/GenBank/DDBJ databases">
        <title>Comparative genomic and transcriptomic foundation for Pichia pastoris.</title>
        <authorList>
            <person name="Love K.R."/>
            <person name="Shah K.A."/>
            <person name="Whittaker C.A."/>
            <person name="Wu J."/>
            <person name="Bartlett M.C."/>
            <person name="Ma D."/>
            <person name="Leeson R.L."/>
            <person name="Priest M."/>
            <person name="Young S.K."/>
            <person name="Love J.C."/>
        </authorList>
    </citation>
    <scope>NUCLEOTIDE SEQUENCE [LARGE SCALE GENOMIC DNA]</scope>
    <source>
        <strain evidence="9 10">ATCC 28485</strain>
    </source>
</reference>
<dbReference type="PROSITE" id="PS50850">
    <property type="entry name" value="MFS"/>
    <property type="match status" value="1"/>
</dbReference>
<proteinExistence type="inferred from homology"/>
<protein>
    <submittedName>
        <fullName evidence="9">BA75_00278T0</fullName>
    </submittedName>
</protein>
<feature type="transmembrane region" description="Helical" evidence="7">
    <location>
        <begin position="227"/>
        <end position="247"/>
    </location>
</feature>
<evidence type="ECO:0000313" key="10">
    <source>
        <dbReference type="Proteomes" id="UP000094565"/>
    </source>
</evidence>
<keyword evidence="3 7" id="KW-0812">Transmembrane</keyword>
<evidence type="ECO:0000259" key="8">
    <source>
        <dbReference type="PROSITE" id="PS50850"/>
    </source>
</evidence>
<dbReference type="GO" id="GO:0022857">
    <property type="term" value="F:transmembrane transporter activity"/>
    <property type="evidence" value="ECO:0007669"/>
    <property type="project" value="InterPro"/>
</dbReference>
<feature type="transmembrane region" description="Helical" evidence="7">
    <location>
        <begin position="94"/>
        <end position="111"/>
    </location>
</feature>
<evidence type="ECO:0000256" key="7">
    <source>
        <dbReference type="SAM" id="Phobius"/>
    </source>
</evidence>
<keyword evidence="4 7" id="KW-1133">Transmembrane helix</keyword>
<feature type="transmembrane region" description="Helical" evidence="7">
    <location>
        <begin position="380"/>
        <end position="396"/>
    </location>
</feature>
<dbReference type="GO" id="GO:0016020">
    <property type="term" value="C:membrane"/>
    <property type="evidence" value="ECO:0007669"/>
    <property type="project" value="UniProtKB-SubCell"/>
</dbReference>
<evidence type="ECO:0000256" key="1">
    <source>
        <dbReference type="ARBA" id="ARBA00004141"/>
    </source>
</evidence>
<dbReference type="OrthoDB" id="3979216at2759"/>
<feature type="transmembrane region" description="Helical" evidence="7">
    <location>
        <begin position="340"/>
        <end position="360"/>
    </location>
</feature>
<evidence type="ECO:0000256" key="3">
    <source>
        <dbReference type="ARBA" id="ARBA00022692"/>
    </source>
</evidence>
<dbReference type="AlphaFoldDB" id="A0A1B2J5D9"/>
<dbReference type="InterPro" id="IPR020846">
    <property type="entry name" value="MFS_dom"/>
</dbReference>
<dbReference type="Gene3D" id="1.20.1250.20">
    <property type="entry name" value="MFS general substrate transporter like domains"/>
    <property type="match status" value="1"/>
</dbReference>
<feature type="transmembrane region" description="Helical" evidence="7">
    <location>
        <begin position="259"/>
        <end position="281"/>
    </location>
</feature>
<dbReference type="PANTHER" id="PTHR43791">
    <property type="entry name" value="PERMEASE-RELATED"/>
    <property type="match status" value="1"/>
</dbReference>
<gene>
    <name evidence="9" type="ORF">ATY40_BA7500278</name>
</gene>
<accession>A0A1B2J5D9</accession>
<evidence type="ECO:0000256" key="5">
    <source>
        <dbReference type="ARBA" id="ARBA00023136"/>
    </source>
</evidence>
<evidence type="ECO:0000256" key="4">
    <source>
        <dbReference type="ARBA" id="ARBA00022989"/>
    </source>
</evidence>
<sequence length="583" mass="66123">MNAENAKFHVAFFNQLVLTTYIRGIHAPISYQQAIMTSQGSSEIKQEHAAVTDSVNSTDDGYQVLTIINRETGETIVIKKDWTDEEEQRLVRKLDFIITPLIFFGFFLLQLDRGNIANAYTDVNLINMLELNNYRINIASALFSLGIVIFEIPFNVALQRVSPSVFLSFQIFAWSLVATLQSQFTNLAGFYVTRFLVGALEAGYIPGCLYYLSTWYKRSELGLRHTLFFYGNLTASATSGLIAAGILRDLSGVGGMSGWQWIFFIEGIVGVGFSFIFFAFLPDTADHPAAFWNRRWFYFTKEEARILRDRIYVDDPAKSVSTRKTNHKDVWETFKKPIPWLHVLITISSMQTTAALSSYIPLIIRSMGFGVFESNARSSIPQWCSMVLILLLSISSKHIKPRGGSIAFVLIWQLAAQIALRELPATASPTARFTALCFLVTAVANGHILNTSWLSVNIKSPRERSVALAMLIMAANIGGICGGQILRDNDRPLYRKGFLALIVLDVFSVLLVFFTIWYYYNLNRKLEKLHGKEELVDEEEEKEKETVESLHETVYVGFNTSEVMDKEEEENTFVRKPKYRYIP</sequence>
<keyword evidence="5 7" id="KW-0472">Membrane</keyword>
<name>A0A1B2J5D9_PICPA</name>
<dbReference type="InterPro" id="IPR036259">
    <property type="entry name" value="MFS_trans_sf"/>
</dbReference>
<feature type="transmembrane region" description="Helical" evidence="7">
    <location>
        <begin position="165"/>
        <end position="184"/>
    </location>
</feature>
<feature type="transmembrane region" description="Helical" evidence="7">
    <location>
        <begin position="498"/>
        <end position="520"/>
    </location>
</feature>
<dbReference type="Proteomes" id="UP000094565">
    <property type="component" value="Chromosome 1"/>
</dbReference>